<evidence type="ECO:0000313" key="6">
    <source>
        <dbReference type="EMBL" id="MBB5176378.1"/>
    </source>
</evidence>
<gene>
    <name evidence="6" type="ORF">HNQ45_001266</name>
</gene>
<dbReference type="GO" id="GO:0016020">
    <property type="term" value="C:membrane"/>
    <property type="evidence" value="ECO:0007669"/>
    <property type="project" value="InterPro"/>
</dbReference>
<keyword evidence="4" id="KW-0594">Phospholipid biosynthesis</keyword>
<evidence type="ECO:0000256" key="1">
    <source>
        <dbReference type="ARBA" id="ARBA00008655"/>
    </source>
</evidence>
<accession>A0A9Q2HFQ4</accession>
<dbReference type="AlphaFoldDB" id="A0A9Q2HFQ4"/>
<dbReference type="InterPro" id="IPR004552">
    <property type="entry name" value="AGP_acyltrans"/>
</dbReference>
<name>A0A9Q2HFQ4_9STAP</name>
<comment type="domain">
    <text evidence="4">The HXXXXD motif is essential for acyltransferase activity and may constitute the binding site for the phosphate moiety of the glycerol-3-phosphate.</text>
</comment>
<dbReference type="NCBIfam" id="TIGR00530">
    <property type="entry name" value="AGP_acyltrn"/>
    <property type="match status" value="1"/>
</dbReference>
<dbReference type="PANTHER" id="PTHR10434:SF11">
    <property type="entry name" value="1-ACYL-SN-GLYCEROL-3-PHOSPHATE ACYLTRANSFERASE"/>
    <property type="match status" value="1"/>
</dbReference>
<evidence type="ECO:0000256" key="4">
    <source>
        <dbReference type="RuleBase" id="RU361267"/>
    </source>
</evidence>
<keyword evidence="4" id="KW-1208">Phospholipid metabolism</keyword>
<reference evidence="6 7" key="1">
    <citation type="submission" date="2020-08" db="EMBL/GenBank/DDBJ databases">
        <title>Genomic Encyclopedia of Type Strains, Phase IV (KMG-IV): sequencing the most valuable type-strain genomes for metagenomic binning, comparative biology and taxonomic classification.</title>
        <authorList>
            <person name="Goeker M."/>
        </authorList>
    </citation>
    <scope>NUCLEOTIDE SEQUENCE [LARGE SCALE GENOMIC DNA]</scope>
    <source>
        <strain evidence="6 7">DSM 19163</strain>
    </source>
</reference>
<keyword evidence="7" id="KW-1185">Reference proteome</keyword>
<keyword evidence="3 4" id="KW-0012">Acyltransferase</keyword>
<dbReference type="EMBL" id="JACHHF010000007">
    <property type="protein sequence ID" value="MBB5176378.1"/>
    <property type="molecule type" value="Genomic_DNA"/>
</dbReference>
<dbReference type="RefSeq" id="WP_183674767.1">
    <property type="nucleotide sequence ID" value="NZ_CBCRYX010000008.1"/>
</dbReference>
<dbReference type="Proteomes" id="UP000579136">
    <property type="component" value="Unassembled WGS sequence"/>
</dbReference>
<dbReference type="GO" id="GO:0003841">
    <property type="term" value="F:1-acylglycerol-3-phosphate O-acyltransferase activity"/>
    <property type="evidence" value="ECO:0007669"/>
    <property type="project" value="UniProtKB-UniRule"/>
</dbReference>
<dbReference type="InterPro" id="IPR002123">
    <property type="entry name" value="Plipid/glycerol_acylTrfase"/>
</dbReference>
<evidence type="ECO:0000313" key="7">
    <source>
        <dbReference type="Proteomes" id="UP000579136"/>
    </source>
</evidence>
<dbReference type="CDD" id="cd07989">
    <property type="entry name" value="LPLAT_AGPAT-like"/>
    <property type="match status" value="1"/>
</dbReference>
<evidence type="ECO:0000256" key="2">
    <source>
        <dbReference type="ARBA" id="ARBA00022679"/>
    </source>
</evidence>
<protein>
    <recommendedName>
        <fullName evidence="4">1-acyl-sn-glycerol-3-phosphate acyltransferase</fullName>
        <ecNumber evidence="4">2.3.1.51</ecNumber>
    </recommendedName>
</protein>
<keyword evidence="4" id="KW-0443">Lipid metabolism</keyword>
<evidence type="ECO:0000259" key="5">
    <source>
        <dbReference type="SMART" id="SM00563"/>
    </source>
</evidence>
<dbReference type="GO" id="GO:0006654">
    <property type="term" value="P:phosphatidic acid biosynthetic process"/>
    <property type="evidence" value="ECO:0007669"/>
    <property type="project" value="TreeGrafter"/>
</dbReference>
<comment type="similarity">
    <text evidence="1 4">Belongs to the 1-acyl-sn-glycerol-3-phosphate acyltransferase family.</text>
</comment>
<dbReference type="Pfam" id="PF01553">
    <property type="entry name" value="Acyltransferase"/>
    <property type="match status" value="1"/>
</dbReference>
<keyword evidence="2 4" id="KW-0808">Transferase</keyword>
<proteinExistence type="inferred from homology"/>
<dbReference type="SMART" id="SM00563">
    <property type="entry name" value="PlsC"/>
    <property type="match status" value="1"/>
</dbReference>
<sequence length="202" mass="22522">MFYKIMKIFVTLYYRVTHKITVIGEENVPKEGPVLLAANHKSLHDPPVVGISVKREMSFFAKSELFENKIFGAAIRNLNAIPVNRGKGDRAALKTSIEALKEGRMLLMFPEGTRNKTGKNELAPLQEGASFIAMSAKAPIVPVAIRGSYKGKDGVTIIFGQPIYTKQLREEGYKRKDITKILENNLNNLLNGPLHLDKTDNL</sequence>
<organism evidence="6 7">
    <name type="scientific">Nosocomiicoccus ampullae</name>
    <dbReference type="NCBI Taxonomy" id="489910"/>
    <lineage>
        <taxon>Bacteria</taxon>
        <taxon>Bacillati</taxon>
        <taxon>Bacillota</taxon>
        <taxon>Bacilli</taxon>
        <taxon>Bacillales</taxon>
        <taxon>Staphylococcaceae</taxon>
        <taxon>Nosocomiicoccus</taxon>
    </lineage>
</organism>
<keyword evidence="4" id="KW-0444">Lipid biosynthesis</keyword>
<dbReference type="PANTHER" id="PTHR10434">
    <property type="entry name" value="1-ACYL-SN-GLYCEROL-3-PHOSPHATE ACYLTRANSFERASE"/>
    <property type="match status" value="1"/>
</dbReference>
<feature type="domain" description="Phospholipid/glycerol acyltransferase" evidence="5">
    <location>
        <begin position="34"/>
        <end position="148"/>
    </location>
</feature>
<comment type="catalytic activity">
    <reaction evidence="4">
        <text>a 1-acyl-sn-glycero-3-phosphate + an acyl-CoA = a 1,2-diacyl-sn-glycero-3-phosphate + CoA</text>
        <dbReference type="Rhea" id="RHEA:19709"/>
        <dbReference type="ChEBI" id="CHEBI:57287"/>
        <dbReference type="ChEBI" id="CHEBI:57970"/>
        <dbReference type="ChEBI" id="CHEBI:58342"/>
        <dbReference type="ChEBI" id="CHEBI:58608"/>
        <dbReference type="EC" id="2.3.1.51"/>
    </reaction>
</comment>
<dbReference type="EC" id="2.3.1.51" evidence="4"/>
<evidence type="ECO:0000256" key="3">
    <source>
        <dbReference type="ARBA" id="ARBA00023315"/>
    </source>
</evidence>
<comment type="caution">
    <text evidence="6">The sequence shown here is derived from an EMBL/GenBank/DDBJ whole genome shotgun (WGS) entry which is preliminary data.</text>
</comment>
<dbReference type="SUPFAM" id="SSF69593">
    <property type="entry name" value="Glycerol-3-phosphate (1)-acyltransferase"/>
    <property type="match status" value="1"/>
</dbReference>